<gene>
    <name evidence="3" type="ORF">PGTUg99_032903</name>
</gene>
<feature type="region of interest" description="Disordered" evidence="1">
    <location>
        <begin position="71"/>
        <end position="93"/>
    </location>
</feature>
<evidence type="ECO:0000256" key="1">
    <source>
        <dbReference type="SAM" id="MobiDB-lite"/>
    </source>
</evidence>
<dbReference type="EMBL" id="VDEP01000103">
    <property type="protein sequence ID" value="KAA1131602.1"/>
    <property type="molecule type" value="Genomic_DNA"/>
</dbReference>
<dbReference type="Proteomes" id="UP000325313">
    <property type="component" value="Unassembled WGS sequence"/>
</dbReference>
<proteinExistence type="predicted"/>
<feature type="signal peptide" evidence="2">
    <location>
        <begin position="1"/>
        <end position="20"/>
    </location>
</feature>
<evidence type="ECO:0000313" key="4">
    <source>
        <dbReference type="Proteomes" id="UP000325313"/>
    </source>
</evidence>
<sequence>MLLTKILVAFQLLHYCSVSAHPLSISRYLVKRAENLVNPVSELALHEGPVNEGLRIEKGPASEDLELLADDQKAGKRAEESSEIEGIESGGKRKMVTEEDLDNAWKDYESKMTETQYERTEARDENERIAHLDNQLKEYLPEWLAPIIKENFSRYREILTRKYILPHSIDPVEENTIILLSHKDIATKIEHFKSENVDDIIYRAYDFMVWKMKLVAPNKNIYKNSSQNPRSKYVFLGSTWH</sequence>
<protein>
    <submittedName>
        <fullName evidence="3">Uncharacterized protein</fullName>
    </submittedName>
</protein>
<evidence type="ECO:0000256" key="2">
    <source>
        <dbReference type="SAM" id="SignalP"/>
    </source>
</evidence>
<name>A0A5B0S1F9_PUCGR</name>
<accession>A0A5B0S1F9</accession>
<dbReference type="AlphaFoldDB" id="A0A5B0S1F9"/>
<comment type="caution">
    <text evidence="3">The sequence shown here is derived from an EMBL/GenBank/DDBJ whole genome shotgun (WGS) entry which is preliminary data.</text>
</comment>
<feature type="compositionally biased region" description="Basic and acidic residues" evidence="1">
    <location>
        <begin position="71"/>
        <end position="80"/>
    </location>
</feature>
<reference evidence="3 4" key="1">
    <citation type="submission" date="2019-05" db="EMBL/GenBank/DDBJ databases">
        <title>Emergence of the Ug99 lineage of the wheat stem rust pathogen through somatic hybridization.</title>
        <authorList>
            <person name="Li F."/>
            <person name="Upadhyaya N.M."/>
            <person name="Sperschneider J."/>
            <person name="Matny O."/>
            <person name="Nguyen-Phuc H."/>
            <person name="Mago R."/>
            <person name="Raley C."/>
            <person name="Miller M.E."/>
            <person name="Silverstein K.A.T."/>
            <person name="Henningsen E."/>
            <person name="Hirsch C.D."/>
            <person name="Visser B."/>
            <person name="Pretorius Z.A."/>
            <person name="Steffenson B.J."/>
            <person name="Schwessinger B."/>
            <person name="Dodds P.N."/>
            <person name="Figueroa M."/>
        </authorList>
    </citation>
    <scope>NUCLEOTIDE SEQUENCE [LARGE SCALE GENOMIC DNA]</scope>
    <source>
        <strain evidence="3 4">Ug99</strain>
    </source>
</reference>
<organism evidence="3 4">
    <name type="scientific">Puccinia graminis f. sp. tritici</name>
    <dbReference type="NCBI Taxonomy" id="56615"/>
    <lineage>
        <taxon>Eukaryota</taxon>
        <taxon>Fungi</taxon>
        <taxon>Dikarya</taxon>
        <taxon>Basidiomycota</taxon>
        <taxon>Pucciniomycotina</taxon>
        <taxon>Pucciniomycetes</taxon>
        <taxon>Pucciniales</taxon>
        <taxon>Pucciniaceae</taxon>
        <taxon>Puccinia</taxon>
    </lineage>
</organism>
<evidence type="ECO:0000313" key="3">
    <source>
        <dbReference type="EMBL" id="KAA1131602.1"/>
    </source>
</evidence>
<feature type="chain" id="PRO_5023083955" evidence="2">
    <location>
        <begin position="21"/>
        <end position="241"/>
    </location>
</feature>
<keyword evidence="2" id="KW-0732">Signal</keyword>